<accession>A0A921LST6</accession>
<dbReference type="GO" id="GO:0016747">
    <property type="term" value="F:acyltransferase activity, transferring groups other than amino-acyl groups"/>
    <property type="evidence" value="ECO:0007669"/>
    <property type="project" value="InterPro"/>
</dbReference>
<evidence type="ECO:0000313" key="4">
    <source>
        <dbReference type="Proteomes" id="UP000746751"/>
    </source>
</evidence>
<dbReference type="InterPro" id="IPR016181">
    <property type="entry name" value="Acyl_CoA_acyltransferase"/>
</dbReference>
<proteinExistence type="predicted"/>
<reference evidence="3" key="1">
    <citation type="journal article" date="2021" name="PeerJ">
        <title>Extensive microbial diversity within the chicken gut microbiome revealed by metagenomics and culture.</title>
        <authorList>
            <person name="Gilroy R."/>
            <person name="Ravi A."/>
            <person name="Getino M."/>
            <person name="Pursley I."/>
            <person name="Horton D.L."/>
            <person name="Alikhan N.F."/>
            <person name="Baker D."/>
            <person name="Gharbi K."/>
            <person name="Hall N."/>
            <person name="Watson M."/>
            <person name="Adriaenssens E.M."/>
            <person name="Foster-Nyarko E."/>
            <person name="Jarju S."/>
            <person name="Secka A."/>
            <person name="Antonio M."/>
            <person name="Oren A."/>
            <person name="Chaudhuri R.R."/>
            <person name="La Ragione R."/>
            <person name="Hildebrand F."/>
            <person name="Pallen M.J."/>
        </authorList>
    </citation>
    <scope>NUCLEOTIDE SEQUENCE</scope>
    <source>
        <strain evidence="3">ChiGjej2B2-7701</strain>
    </source>
</reference>
<comment type="caution">
    <text evidence="3">The sequence shown here is derived from an EMBL/GenBank/DDBJ whole genome shotgun (WGS) entry which is preliminary data.</text>
</comment>
<dbReference type="CDD" id="cd04301">
    <property type="entry name" value="NAT_SF"/>
    <property type="match status" value="1"/>
</dbReference>
<dbReference type="EC" id="2.3.1.-" evidence="3"/>
<keyword evidence="3" id="KW-0808">Transferase</keyword>
<dbReference type="Gene3D" id="3.40.630.30">
    <property type="match status" value="1"/>
</dbReference>
<dbReference type="AlphaFoldDB" id="A0A921LST6"/>
<evidence type="ECO:0000313" key="3">
    <source>
        <dbReference type="EMBL" id="HJG30538.1"/>
    </source>
</evidence>
<keyword evidence="3" id="KW-0012">Acyltransferase</keyword>
<organism evidence="3 4">
    <name type="scientific">Collinsella ihumii</name>
    <dbReference type="NCBI Taxonomy" id="1720204"/>
    <lineage>
        <taxon>Bacteria</taxon>
        <taxon>Bacillati</taxon>
        <taxon>Actinomycetota</taxon>
        <taxon>Coriobacteriia</taxon>
        <taxon>Coriobacteriales</taxon>
        <taxon>Coriobacteriaceae</taxon>
        <taxon>Collinsella</taxon>
    </lineage>
</organism>
<feature type="domain" description="N-acetyltransferase" evidence="2">
    <location>
        <begin position="31"/>
        <end position="171"/>
    </location>
</feature>
<feature type="region of interest" description="Disordered" evidence="1">
    <location>
        <begin position="1"/>
        <end position="20"/>
    </location>
</feature>
<dbReference type="PROSITE" id="PS51186">
    <property type="entry name" value="GNAT"/>
    <property type="match status" value="1"/>
</dbReference>
<dbReference type="Proteomes" id="UP000746751">
    <property type="component" value="Unassembled WGS sequence"/>
</dbReference>
<dbReference type="SUPFAM" id="SSF55729">
    <property type="entry name" value="Acyl-CoA N-acyltransferases (Nat)"/>
    <property type="match status" value="1"/>
</dbReference>
<reference evidence="3" key="2">
    <citation type="submission" date="2021-09" db="EMBL/GenBank/DDBJ databases">
        <authorList>
            <person name="Gilroy R."/>
        </authorList>
    </citation>
    <scope>NUCLEOTIDE SEQUENCE</scope>
    <source>
        <strain evidence="3">ChiGjej2B2-7701</strain>
    </source>
</reference>
<sequence>MRFRVPPTSTSGRTSTGGGEAKMADMRLHVKRFDELTVWELYEILKLRIDVFVVEQNCPYREADNMDQAALHVFLEDEDGVQAYLRVMDRGVESEHVSIGRVIASKRGCGLGKRILREGIAVAKERFDARAVYLEAQVYAEGFYETAGFRRMSDPFDIDGIPHIKMLRAPDEA</sequence>
<gene>
    <name evidence="3" type="ORF">K8U80_03980</name>
</gene>
<dbReference type="InterPro" id="IPR000182">
    <property type="entry name" value="GNAT_dom"/>
</dbReference>
<dbReference type="EMBL" id="DYVF01000029">
    <property type="protein sequence ID" value="HJG30538.1"/>
    <property type="molecule type" value="Genomic_DNA"/>
</dbReference>
<evidence type="ECO:0000259" key="2">
    <source>
        <dbReference type="PROSITE" id="PS51186"/>
    </source>
</evidence>
<protein>
    <submittedName>
        <fullName evidence="3">GNAT family N-acetyltransferase</fullName>
        <ecNumber evidence="3">2.3.1.-</ecNumber>
    </submittedName>
</protein>
<evidence type="ECO:0000256" key="1">
    <source>
        <dbReference type="SAM" id="MobiDB-lite"/>
    </source>
</evidence>
<name>A0A921LST6_9ACTN</name>
<dbReference type="Pfam" id="PF13673">
    <property type="entry name" value="Acetyltransf_10"/>
    <property type="match status" value="1"/>
</dbReference>